<keyword evidence="1" id="KW-0472">Membrane</keyword>
<sequence>MKELYKTKFDKKYIILVSLILLIAVVALVYSWIGPSPGSRYKHAKYILLPIVGIFVPYTIYSLPRITYELCENELIIHTGGMKFRTKYETMRGIHPTSSKIDHIVESKNQGALRVVTNFSNGITITLNDKKRPYVQITPKNEEKFILELQNKVPTLKRSNEPI</sequence>
<dbReference type="GO" id="GO:0030153">
    <property type="term" value="P:bacteriocin immunity"/>
    <property type="evidence" value="ECO:0007669"/>
    <property type="project" value="InterPro"/>
</dbReference>
<organism evidence="3 4">
    <name type="scientific">Alkalicoccobacillus porphyridii</name>
    <dbReference type="NCBI Taxonomy" id="2597270"/>
    <lineage>
        <taxon>Bacteria</taxon>
        <taxon>Bacillati</taxon>
        <taxon>Bacillota</taxon>
        <taxon>Bacilli</taxon>
        <taxon>Bacillales</taxon>
        <taxon>Bacillaceae</taxon>
        <taxon>Alkalicoccobacillus</taxon>
    </lineage>
</organism>
<feature type="transmembrane region" description="Helical" evidence="1">
    <location>
        <begin position="45"/>
        <end position="63"/>
    </location>
</feature>
<dbReference type="AlphaFoldDB" id="A0A553ZV87"/>
<dbReference type="EMBL" id="VLXZ01000013">
    <property type="protein sequence ID" value="TSB45226.1"/>
    <property type="molecule type" value="Genomic_DNA"/>
</dbReference>
<name>A0A553ZV87_9BACI</name>
<evidence type="ECO:0000259" key="2">
    <source>
        <dbReference type="Pfam" id="PF06713"/>
    </source>
</evidence>
<dbReference type="RefSeq" id="WP_143850121.1">
    <property type="nucleotide sequence ID" value="NZ_VLXZ01000013.1"/>
</dbReference>
<gene>
    <name evidence="3" type="ORF">FN960_17325</name>
</gene>
<accession>A0A553ZV87</accession>
<dbReference type="InterPro" id="IPR009589">
    <property type="entry name" value="PH_YyaB-like"/>
</dbReference>
<evidence type="ECO:0000313" key="3">
    <source>
        <dbReference type="EMBL" id="TSB45226.1"/>
    </source>
</evidence>
<evidence type="ECO:0000256" key="1">
    <source>
        <dbReference type="SAM" id="Phobius"/>
    </source>
</evidence>
<reference evidence="3 4" key="1">
    <citation type="submission" date="2019-07" db="EMBL/GenBank/DDBJ databases">
        <authorList>
            <person name="Park Y.J."/>
            <person name="Jeong S.E."/>
            <person name="Jung H.S."/>
        </authorList>
    </citation>
    <scope>NUCLEOTIDE SEQUENCE [LARGE SCALE GENOMIC DNA]</scope>
    <source>
        <strain evidence="4">P16(2019)</strain>
    </source>
</reference>
<keyword evidence="1" id="KW-0812">Transmembrane</keyword>
<feature type="transmembrane region" description="Helical" evidence="1">
    <location>
        <begin position="12"/>
        <end position="33"/>
    </location>
</feature>
<dbReference type="OrthoDB" id="6658731at2"/>
<feature type="domain" description="Uncharacterized protein YyaB-like PH" evidence="2">
    <location>
        <begin position="66"/>
        <end position="152"/>
    </location>
</feature>
<keyword evidence="1" id="KW-1133">Transmembrane helix</keyword>
<proteinExistence type="predicted"/>
<dbReference type="Proteomes" id="UP000318521">
    <property type="component" value="Unassembled WGS sequence"/>
</dbReference>
<protein>
    <recommendedName>
        <fullName evidence="2">Uncharacterized protein YyaB-like PH domain-containing protein</fullName>
    </recommendedName>
</protein>
<keyword evidence="4" id="KW-1185">Reference proteome</keyword>
<comment type="caution">
    <text evidence="3">The sequence shown here is derived from an EMBL/GenBank/DDBJ whole genome shotgun (WGS) entry which is preliminary data.</text>
</comment>
<evidence type="ECO:0000313" key="4">
    <source>
        <dbReference type="Proteomes" id="UP000318521"/>
    </source>
</evidence>
<dbReference type="Pfam" id="PF06713">
    <property type="entry name" value="bPH_4"/>
    <property type="match status" value="1"/>
</dbReference>